<keyword evidence="6" id="KW-1185">Reference proteome</keyword>
<protein>
    <submittedName>
        <fullName evidence="5">Ulp1 protease family catalytic domain, papain-like cysteine peptidase superfamily</fullName>
    </submittedName>
</protein>
<dbReference type="Proteomes" id="UP000215914">
    <property type="component" value="Unassembled WGS sequence"/>
</dbReference>
<evidence type="ECO:0000259" key="4">
    <source>
        <dbReference type="Pfam" id="PF02902"/>
    </source>
</evidence>
<evidence type="ECO:0000313" key="6">
    <source>
        <dbReference type="Proteomes" id="UP000215914"/>
    </source>
</evidence>
<dbReference type="InterPro" id="IPR003653">
    <property type="entry name" value="Peptidase_C48_C"/>
</dbReference>
<dbReference type="Gene3D" id="3.40.395.10">
    <property type="entry name" value="Adenoviral Proteinase, Chain A"/>
    <property type="match status" value="1"/>
</dbReference>
<dbReference type="GO" id="GO:0008234">
    <property type="term" value="F:cysteine-type peptidase activity"/>
    <property type="evidence" value="ECO:0007669"/>
    <property type="project" value="InterPro"/>
</dbReference>
<evidence type="ECO:0000256" key="3">
    <source>
        <dbReference type="ARBA" id="ARBA00022801"/>
    </source>
</evidence>
<name>A0A9K3JD43_HELAN</name>
<dbReference type="EMBL" id="MNCJ02000318">
    <property type="protein sequence ID" value="KAF5813315.1"/>
    <property type="molecule type" value="Genomic_DNA"/>
</dbReference>
<reference evidence="5" key="2">
    <citation type="submission" date="2020-06" db="EMBL/GenBank/DDBJ databases">
        <title>Helianthus annuus Genome sequencing and assembly Release 2.</title>
        <authorList>
            <person name="Gouzy J."/>
            <person name="Langlade N."/>
            <person name="Munos S."/>
        </authorList>
    </citation>
    <scope>NUCLEOTIDE SEQUENCE</scope>
    <source>
        <tissue evidence="5">Leaves</tissue>
    </source>
</reference>
<sequence>MVKAGGPFLLPVGVPSDLFSCETGMYIWRTTPFDKMGWEKVPTPYRDAIMNHLKHRDTYEREEEVILDDFTNNMNEVLRKEKVKTIKDFDIVFVPIFHHEKNHFYLMCFDLKRTKTTLLDNIAPLENEEKGDHDPYDGRTRKTKQAFEGYLERISHPKATDMKATSINRLKMSWRTCFNCIDCGFFLMRHMETYMGEDAKDYHCGFVVENTGLQQKQIEGLRRKYTTKMLVHISYVCHCANS</sequence>
<dbReference type="InterPro" id="IPR038765">
    <property type="entry name" value="Papain-like_cys_pep_sf"/>
</dbReference>
<evidence type="ECO:0000313" key="5">
    <source>
        <dbReference type="EMBL" id="KAF5813315.1"/>
    </source>
</evidence>
<feature type="domain" description="Ubiquitin-like protease family profile" evidence="4">
    <location>
        <begin position="59"/>
        <end position="227"/>
    </location>
</feature>
<reference evidence="5" key="1">
    <citation type="journal article" date="2017" name="Nature">
        <title>The sunflower genome provides insights into oil metabolism, flowering and Asterid evolution.</title>
        <authorList>
            <person name="Badouin H."/>
            <person name="Gouzy J."/>
            <person name="Grassa C.J."/>
            <person name="Murat F."/>
            <person name="Staton S.E."/>
            <person name="Cottret L."/>
            <person name="Lelandais-Briere C."/>
            <person name="Owens G.L."/>
            <person name="Carrere S."/>
            <person name="Mayjonade B."/>
            <person name="Legrand L."/>
            <person name="Gill N."/>
            <person name="Kane N.C."/>
            <person name="Bowers J.E."/>
            <person name="Hubner S."/>
            <person name="Bellec A."/>
            <person name="Berard A."/>
            <person name="Berges H."/>
            <person name="Blanchet N."/>
            <person name="Boniface M.C."/>
            <person name="Brunel D."/>
            <person name="Catrice O."/>
            <person name="Chaidir N."/>
            <person name="Claudel C."/>
            <person name="Donnadieu C."/>
            <person name="Faraut T."/>
            <person name="Fievet G."/>
            <person name="Helmstetter N."/>
            <person name="King M."/>
            <person name="Knapp S.J."/>
            <person name="Lai Z."/>
            <person name="Le Paslier M.C."/>
            <person name="Lippi Y."/>
            <person name="Lorenzon L."/>
            <person name="Mandel J.R."/>
            <person name="Marage G."/>
            <person name="Marchand G."/>
            <person name="Marquand E."/>
            <person name="Bret-Mestries E."/>
            <person name="Morien E."/>
            <person name="Nambeesan S."/>
            <person name="Nguyen T."/>
            <person name="Pegot-Espagnet P."/>
            <person name="Pouilly N."/>
            <person name="Raftis F."/>
            <person name="Sallet E."/>
            <person name="Schiex T."/>
            <person name="Thomas J."/>
            <person name="Vandecasteele C."/>
            <person name="Vares D."/>
            <person name="Vear F."/>
            <person name="Vautrin S."/>
            <person name="Crespi M."/>
            <person name="Mangin B."/>
            <person name="Burke J.M."/>
            <person name="Salse J."/>
            <person name="Munos S."/>
            <person name="Vincourt P."/>
            <person name="Rieseberg L.H."/>
            <person name="Langlade N.B."/>
        </authorList>
    </citation>
    <scope>NUCLEOTIDE SEQUENCE</scope>
    <source>
        <tissue evidence="5">Leaves</tissue>
    </source>
</reference>
<evidence type="ECO:0000256" key="1">
    <source>
        <dbReference type="ARBA" id="ARBA00005234"/>
    </source>
</evidence>
<comment type="similarity">
    <text evidence="1">Belongs to the peptidase C48 family.</text>
</comment>
<accession>A0A9K3JD43</accession>
<dbReference type="GO" id="GO:0006508">
    <property type="term" value="P:proteolysis"/>
    <property type="evidence" value="ECO:0007669"/>
    <property type="project" value="UniProtKB-KW"/>
</dbReference>
<dbReference type="OrthoDB" id="1749240at2759"/>
<proteinExistence type="inferred from homology"/>
<evidence type="ECO:0000256" key="2">
    <source>
        <dbReference type="ARBA" id="ARBA00022670"/>
    </source>
</evidence>
<keyword evidence="2 5" id="KW-0645">Protease</keyword>
<dbReference type="Pfam" id="PF02902">
    <property type="entry name" value="Peptidase_C48"/>
    <property type="match status" value="1"/>
</dbReference>
<dbReference type="SUPFAM" id="SSF54001">
    <property type="entry name" value="Cysteine proteinases"/>
    <property type="match status" value="1"/>
</dbReference>
<dbReference type="AlphaFoldDB" id="A0A9K3JD43"/>
<gene>
    <name evidence="5" type="ORF">HanXRQr2_Chr03g0096841</name>
</gene>
<dbReference type="Gramene" id="mRNA:HanXRQr2_Chr03g0096841">
    <property type="protein sequence ID" value="mRNA:HanXRQr2_Chr03g0096841"/>
    <property type="gene ID" value="HanXRQr2_Chr03g0096841"/>
</dbReference>
<keyword evidence="3" id="KW-0378">Hydrolase</keyword>
<organism evidence="5 6">
    <name type="scientific">Helianthus annuus</name>
    <name type="common">Common sunflower</name>
    <dbReference type="NCBI Taxonomy" id="4232"/>
    <lineage>
        <taxon>Eukaryota</taxon>
        <taxon>Viridiplantae</taxon>
        <taxon>Streptophyta</taxon>
        <taxon>Embryophyta</taxon>
        <taxon>Tracheophyta</taxon>
        <taxon>Spermatophyta</taxon>
        <taxon>Magnoliopsida</taxon>
        <taxon>eudicotyledons</taxon>
        <taxon>Gunneridae</taxon>
        <taxon>Pentapetalae</taxon>
        <taxon>asterids</taxon>
        <taxon>campanulids</taxon>
        <taxon>Asterales</taxon>
        <taxon>Asteraceae</taxon>
        <taxon>Asteroideae</taxon>
        <taxon>Heliantheae alliance</taxon>
        <taxon>Heliantheae</taxon>
        <taxon>Helianthus</taxon>
    </lineage>
</organism>
<comment type="caution">
    <text evidence="5">The sequence shown here is derived from an EMBL/GenBank/DDBJ whole genome shotgun (WGS) entry which is preliminary data.</text>
</comment>